<keyword evidence="1" id="KW-1133">Transmembrane helix</keyword>
<feature type="transmembrane region" description="Helical" evidence="1">
    <location>
        <begin position="100"/>
        <end position="129"/>
    </location>
</feature>
<gene>
    <name evidence="2" type="ORF">H9964_05730</name>
</gene>
<evidence type="ECO:0000313" key="2">
    <source>
        <dbReference type="EMBL" id="HIZ73059.1"/>
    </source>
</evidence>
<dbReference type="AlphaFoldDB" id="A0A9D2K0W7"/>
<name>A0A9D2K0W7_9FIRM</name>
<protein>
    <recommendedName>
        <fullName evidence="4">Stage III sporulation protein AD</fullName>
    </recommendedName>
</protein>
<accession>A0A9D2K0W7</accession>
<evidence type="ECO:0008006" key="4">
    <source>
        <dbReference type="Google" id="ProtNLM"/>
    </source>
</evidence>
<dbReference type="Pfam" id="PF06686">
    <property type="entry name" value="SpoIIIAC"/>
    <property type="match status" value="2"/>
</dbReference>
<feature type="transmembrane region" description="Helical" evidence="1">
    <location>
        <begin position="27"/>
        <end position="47"/>
    </location>
</feature>
<sequence>MELFQLIGIAFLTAVTALLLRSTRPELSFAVTVAGCIILLLIVLDLVKDGLSVFGEIAETSGIDASLIKILLKMIGIGYLVEFSAGILNDFGQNSVADKLVFAGKILVFVLAIPILESVVSLVGTLIGLI</sequence>
<reference evidence="2" key="2">
    <citation type="submission" date="2021-04" db="EMBL/GenBank/DDBJ databases">
        <authorList>
            <person name="Gilroy R."/>
        </authorList>
    </citation>
    <scope>NUCLEOTIDE SEQUENCE</scope>
    <source>
        <strain evidence="2">ChiW7-2402</strain>
    </source>
</reference>
<comment type="caution">
    <text evidence="2">The sequence shown here is derived from an EMBL/GenBank/DDBJ whole genome shotgun (WGS) entry which is preliminary data.</text>
</comment>
<evidence type="ECO:0000256" key="1">
    <source>
        <dbReference type="SAM" id="Phobius"/>
    </source>
</evidence>
<organism evidence="2 3">
    <name type="scientific">Candidatus Gallimonas intestinavium</name>
    <dbReference type="NCBI Taxonomy" id="2838603"/>
    <lineage>
        <taxon>Bacteria</taxon>
        <taxon>Bacillati</taxon>
        <taxon>Bacillota</taxon>
        <taxon>Clostridia</taxon>
        <taxon>Candidatus Gallimonas</taxon>
    </lineage>
</organism>
<dbReference type="EMBL" id="DXBB01000078">
    <property type="protein sequence ID" value="HIZ73059.1"/>
    <property type="molecule type" value="Genomic_DNA"/>
</dbReference>
<dbReference type="InterPro" id="IPR025664">
    <property type="entry name" value="Spore_III_AC/AD"/>
</dbReference>
<keyword evidence="1" id="KW-0812">Transmembrane</keyword>
<evidence type="ECO:0000313" key="3">
    <source>
        <dbReference type="Proteomes" id="UP000824102"/>
    </source>
</evidence>
<dbReference type="Proteomes" id="UP000824102">
    <property type="component" value="Unassembled WGS sequence"/>
</dbReference>
<reference evidence="2" key="1">
    <citation type="journal article" date="2021" name="PeerJ">
        <title>Extensive microbial diversity within the chicken gut microbiome revealed by metagenomics and culture.</title>
        <authorList>
            <person name="Gilroy R."/>
            <person name="Ravi A."/>
            <person name="Getino M."/>
            <person name="Pursley I."/>
            <person name="Horton D.L."/>
            <person name="Alikhan N.F."/>
            <person name="Baker D."/>
            <person name="Gharbi K."/>
            <person name="Hall N."/>
            <person name="Watson M."/>
            <person name="Adriaenssens E.M."/>
            <person name="Foster-Nyarko E."/>
            <person name="Jarju S."/>
            <person name="Secka A."/>
            <person name="Antonio M."/>
            <person name="Oren A."/>
            <person name="Chaudhuri R.R."/>
            <person name="La Ragione R."/>
            <person name="Hildebrand F."/>
            <person name="Pallen M.J."/>
        </authorList>
    </citation>
    <scope>NUCLEOTIDE SEQUENCE</scope>
    <source>
        <strain evidence="2">ChiW7-2402</strain>
    </source>
</reference>
<proteinExistence type="predicted"/>
<keyword evidence="1" id="KW-0472">Membrane</keyword>